<keyword evidence="1" id="KW-0680">Restriction system</keyword>
<evidence type="ECO:0000256" key="3">
    <source>
        <dbReference type="SAM" id="Coils"/>
    </source>
</evidence>
<proteinExistence type="predicted"/>
<dbReference type="Proteomes" id="UP000228987">
    <property type="component" value="Unassembled WGS sequence"/>
</dbReference>
<organism evidence="4 5">
    <name type="scientific">SAR86 cluster bacterium</name>
    <dbReference type="NCBI Taxonomy" id="2030880"/>
    <lineage>
        <taxon>Bacteria</taxon>
        <taxon>Pseudomonadati</taxon>
        <taxon>Pseudomonadota</taxon>
        <taxon>Gammaproteobacteria</taxon>
        <taxon>SAR86 cluster</taxon>
    </lineage>
</organism>
<evidence type="ECO:0000313" key="5">
    <source>
        <dbReference type="Proteomes" id="UP000228987"/>
    </source>
</evidence>
<feature type="coiled-coil region" evidence="3">
    <location>
        <begin position="26"/>
        <end position="53"/>
    </location>
</feature>
<dbReference type="PANTHER" id="PTHR30408">
    <property type="entry name" value="TYPE-1 RESTRICTION ENZYME ECOKI SPECIFICITY PROTEIN"/>
    <property type="match status" value="1"/>
</dbReference>
<evidence type="ECO:0000313" key="4">
    <source>
        <dbReference type="EMBL" id="PCJ43315.1"/>
    </source>
</evidence>
<dbReference type="GO" id="GO:0003677">
    <property type="term" value="F:DNA binding"/>
    <property type="evidence" value="ECO:0007669"/>
    <property type="project" value="UniProtKB-KW"/>
</dbReference>
<gene>
    <name evidence="4" type="ORF">COA71_00085</name>
</gene>
<sequence>MSSIDFLNTKLVVPSLTEQSAIASIINTAEEEVKNIEQQLVSLKQQKLALMQQLLTGKLRVKT</sequence>
<keyword evidence="4" id="KW-0540">Nuclease</keyword>
<dbReference type="SUPFAM" id="SSF116734">
    <property type="entry name" value="DNA methylase specificity domain"/>
    <property type="match status" value="1"/>
</dbReference>
<dbReference type="Gene3D" id="3.90.220.20">
    <property type="entry name" value="DNA methylase specificity domains"/>
    <property type="match status" value="1"/>
</dbReference>
<evidence type="ECO:0000256" key="2">
    <source>
        <dbReference type="ARBA" id="ARBA00023125"/>
    </source>
</evidence>
<evidence type="ECO:0000256" key="1">
    <source>
        <dbReference type="ARBA" id="ARBA00022747"/>
    </source>
</evidence>
<dbReference type="InterPro" id="IPR052021">
    <property type="entry name" value="Type-I_RS_S_subunit"/>
</dbReference>
<keyword evidence="2" id="KW-0238">DNA-binding</keyword>
<keyword evidence="3" id="KW-0175">Coiled coil</keyword>
<dbReference type="AlphaFoldDB" id="A0A2A5CII4"/>
<dbReference type="InterPro" id="IPR044946">
    <property type="entry name" value="Restrct_endonuc_typeI_TRD_sf"/>
</dbReference>
<dbReference type="GO" id="GO:0009307">
    <property type="term" value="P:DNA restriction-modification system"/>
    <property type="evidence" value="ECO:0007669"/>
    <property type="project" value="UniProtKB-KW"/>
</dbReference>
<protein>
    <submittedName>
        <fullName evidence="4">Type I restriction endonuclease subunit S</fullName>
    </submittedName>
</protein>
<name>A0A2A5CII4_9GAMM</name>
<comment type="caution">
    <text evidence="4">The sequence shown here is derived from an EMBL/GenBank/DDBJ whole genome shotgun (WGS) entry which is preliminary data.</text>
</comment>
<keyword evidence="4" id="KW-0378">Hydrolase</keyword>
<dbReference type="PANTHER" id="PTHR30408:SF12">
    <property type="entry name" value="TYPE I RESTRICTION ENZYME MJAVIII SPECIFICITY SUBUNIT"/>
    <property type="match status" value="1"/>
</dbReference>
<dbReference type="EMBL" id="NVWI01000001">
    <property type="protein sequence ID" value="PCJ43315.1"/>
    <property type="molecule type" value="Genomic_DNA"/>
</dbReference>
<keyword evidence="4" id="KW-0255">Endonuclease</keyword>
<reference evidence="5" key="1">
    <citation type="submission" date="2017-08" db="EMBL/GenBank/DDBJ databases">
        <title>A dynamic microbial community with high functional redundancy inhabits the cold, oxic subseafloor aquifer.</title>
        <authorList>
            <person name="Tully B.J."/>
            <person name="Wheat C.G."/>
            <person name="Glazer B.T."/>
            <person name="Huber J.A."/>
        </authorList>
    </citation>
    <scope>NUCLEOTIDE SEQUENCE [LARGE SCALE GENOMIC DNA]</scope>
</reference>
<dbReference type="GO" id="GO:0004519">
    <property type="term" value="F:endonuclease activity"/>
    <property type="evidence" value="ECO:0007669"/>
    <property type="project" value="UniProtKB-KW"/>
</dbReference>
<accession>A0A2A5CII4</accession>